<evidence type="ECO:0000256" key="7">
    <source>
        <dbReference type="ARBA" id="ARBA00023125"/>
    </source>
</evidence>
<dbReference type="Proteomes" id="UP001557470">
    <property type="component" value="Unassembled WGS sequence"/>
</dbReference>
<dbReference type="GO" id="GO:0003677">
    <property type="term" value="F:DNA binding"/>
    <property type="evidence" value="ECO:0007669"/>
    <property type="project" value="UniProtKB-KW"/>
</dbReference>
<evidence type="ECO:0000256" key="8">
    <source>
        <dbReference type="ARBA" id="ARBA00023242"/>
    </source>
</evidence>
<accession>A0ABD0XAD7</accession>
<evidence type="ECO:0000313" key="12">
    <source>
        <dbReference type="Proteomes" id="UP001557470"/>
    </source>
</evidence>
<dbReference type="GO" id="GO:0010468">
    <property type="term" value="P:regulation of gene expression"/>
    <property type="evidence" value="ECO:0007669"/>
    <property type="project" value="UniProtKB-ARBA"/>
</dbReference>
<dbReference type="InterPro" id="IPR013087">
    <property type="entry name" value="Znf_C2H2_type"/>
</dbReference>
<dbReference type="Pfam" id="PF23611">
    <property type="entry name" value="zf-C2H2_16"/>
    <property type="match status" value="1"/>
</dbReference>
<dbReference type="PROSITE" id="PS50157">
    <property type="entry name" value="ZINC_FINGER_C2H2_2"/>
    <property type="match status" value="2"/>
</dbReference>
<evidence type="ECO:0000256" key="5">
    <source>
        <dbReference type="ARBA" id="ARBA00022771"/>
    </source>
</evidence>
<dbReference type="Gene3D" id="3.30.160.60">
    <property type="entry name" value="Classic Zinc Finger"/>
    <property type="match status" value="2"/>
</dbReference>
<dbReference type="FunFam" id="3.30.160.60:FF:001954">
    <property type="entry name" value="Zinc finger protein 787"/>
    <property type="match status" value="1"/>
</dbReference>
<dbReference type="InterPro" id="IPR056438">
    <property type="entry name" value="Znf-C2H2_CTCF"/>
</dbReference>
<dbReference type="PANTHER" id="PTHR23235">
    <property type="entry name" value="KRUEPPEL-LIKE TRANSCRIPTION FACTOR"/>
    <property type="match status" value="1"/>
</dbReference>
<keyword evidence="4" id="KW-0677">Repeat</keyword>
<protein>
    <recommendedName>
        <fullName evidence="10">C2H2-type domain-containing protein</fullName>
    </recommendedName>
</protein>
<evidence type="ECO:0000256" key="2">
    <source>
        <dbReference type="ARBA" id="ARBA00006991"/>
    </source>
</evidence>
<dbReference type="PANTHER" id="PTHR23235:SF142">
    <property type="entry name" value="ZINC FINGER PROTEIN 384"/>
    <property type="match status" value="1"/>
</dbReference>
<evidence type="ECO:0000313" key="11">
    <source>
        <dbReference type="EMBL" id="KAL1004849.1"/>
    </source>
</evidence>
<reference evidence="11 12" key="1">
    <citation type="submission" date="2024-06" db="EMBL/GenBank/DDBJ databases">
        <authorList>
            <person name="Pan Q."/>
            <person name="Wen M."/>
            <person name="Jouanno E."/>
            <person name="Zahm M."/>
            <person name="Klopp C."/>
            <person name="Cabau C."/>
            <person name="Louis A."/>
            <person name="Berthelot C."/>
            <person name="Parey E."/>
            <person name="Roest Crollius H."/>
            <person name="Montfort J."/>
            <person name="Robinson-Rechavi M."/>
            <person name="Bouchez O."/>
            <person name="Lampietro C."/>
            <person name="Lopez Roques C."/>
            <person name="Donnadieu C."/>
            <person name="Postlethwait J."/>
            <person name="Bobe J."/>
            <person name="Verreycken H."/>
            <person name="Guiguen Y."/>
        </authorList>
    </citation>
    <scope>NUCLEOTIDE SEQUENCE [LARGE SCALE GENOMIC DNA]</scope>
    <source>
        <strain evidence="11">Up_M1</strain>
        <tissue evidence="11">Testis</tissue>
    </source>
</reference>
<feature type="domain" description="C2H2-type" evidence="10">
    <location>
        <begin position="69"/>
        <end position="96"/>
    </location>
</feature>
<keyword evidence="12" id="KW-1185">Reference proteome</keyword>
<dbReference type="InterPro" id="IPR036236">
    <property type="entry name" value="Znf_C2H2_sf"/>
</dbReference>
<keyword evidence="6" id="KW-0862">Zinc</keyword>
<comment type="caution">
    <text evidence="11">The sequence shown here is derived from an EMBL/GenBank/DDBJ whole genome shotgun (WGS) entry which is preliminary data.</text>
</comment>
<dbReference type="SMART" id="SM00355">
    <property type="entry name" value="ZnF_C2H2"/>
    <property type="match status" value="2"/>
</dbReference>
<keyword evidence="8" id="KW-0539">Nucleus</keyword>
<dbReference type="GO" id="GO:0008270">
    <property type="term" value="F:zinc ion binding"/>
    <property type="evidence" value="ECO:0007669"/>
    <property type="project" value="UniProtKB-KW"/>
</dbReference>
<dbReference type="Pfam" id="PF00096">
    <property type="entry name" value="zf-C2H2"/>
    <property type="match status" value="1"/>
</dbReference>
<gene>
    <name evidence="11" type="ORF">UPYG_G00051350</name>
</gene>
<evidence type="ECO:0000256" key="6">
    <source>
        <dbReference type="ARBA" id="ARBA00022833"/>
    </source>
</evidence>
<evidence type="ECO:0000259" key="10">
    <source>
        <dbReference type="PROSITE" id="PS50157"/>
    </source>
</evidence>
<name>A0ABD0XAD7_UMBPY</name>
<sequence length="131" mass="15165">MRRQWNLKRVPVQMVDCKKIDMVPRLNCHFLSGRGLSGEAEQHENEDNSISKTKHLKKHQGIHTARKPYHCLDCGSSCRTSNELKVHQRIHTGEKPYGCDQCEMRFAQSGNLVRHQGIHTGKKTLPLLRLW</sequence>
<keyword evidence="5 9" id="KW-0863">Zinc-finger</keyword>
<dbReference type="FunFam" id="3.30.160.60:FF:002343">
    <property type="entry name" value="Zinc finger protein 33A"/>
    <property type="match status" value="1"/>
</dbReference>
<evidence type="ECO:0000256" key="4">
    <source>
        <dbReference type="ARBA" id="ARBA00022737"/>
    </source>
</evidence>
<dbReference type="PROSITE" id="PS00028">
    <property type="entry name" value="ZINC_FINGER_C2H2_1"/>
    <property type="match status" value="2"/>
</dbReference>
<evidence type="ECO:0000256" key="9">
    <source>
        <dbReference type="PROSITE-ProRule" id="PRU00042"/>
    </source>
</evidence>
<comment type="subcellular location">
    <subcellularLocation>
        <location evidence="1">Nucleus</location>
    </subcellularLocation>
</comment>
<feature type="domain" description="C2H2-type" evidence="10">
    <location>
        <begin position="97"/>
        <end position="124"/>
    </location>
</feature>
<dbReference type="EMBL" id="JAGEUA010000002">
    <property type="protein sequence ID" value="KAL1004849.1"/>
    <property type="molecule type" value="Genomic_DNA"/>
</dbReference>
<evidence type="ECO:0000256" key="1">
    <source>
        <dbReference type="ARBA" id="ARBA00004123"/>
    </source>
</evidence>
<evidence type="ECO:0000256" key="3">
    <source>
        <dbReference type="ARBA" id="ARBA00022723"/>
    </source>
</evidence>
<keyword evidence="3" id="KW-0479">Metal-binding</keyword>
<organism evidence="11 12">
    <name type="scientific">Umbra pygmaea</name>
    <name type="common">Eastern mudminnow</name>
    <dbReference type="NCBI Taxonomy" id="75934"/>
    <lineage>
        <taxon>Eukaryota</taxon>
        <taxon>Metazoa</taxon>
        <taxon>Chordata</taxon>
        <taxon>Craniata</taxon>
        <taxon>Vertebrata</taxon>
        <taxon>Euteleostomi</taxon>
        <taxon>Actinopterygii</taxon>
        <taxon>Neopterygii</taxon>
        <taxon>Teleostei</taxon>
        <taxon>Protacanthopterygii</taxon>
        <taxon>Esociformes</taxon>
        <taxon>Umbridae</taxon>
        <taxon>Umbra</taxon>
    </lineage>
</organism>
<proteinExistence type="inferred from homology"/>
<dbReference type="GO" id="GO:0005634">
    <property type="term" value="C:nucleus"/>
    <property type="evidence" value="ECO:0007669"/>
    <property type="project" value="UniProtKB-SubCell"/>
</dbReference>
<comment type="similarity">
    <text evidence="2">Belongs to the krueppel C2H2-type zinc-finger protein family.</text>
</comment>
<keyword evidence="7" id="KW-0238">DNA-binding</keyword>
<dbReference type="AlphaFoldDB" id="A0ABD0XAD7"/>
<dbReference type="SUPFAM" id="SSF57667">
    <property type="entry name" value="beta-beta-alpha zinc fingers"/>
    <property type="match status" value="1"/>
</dbReference>